<feature type="compositionally biased region" description="Polar residues" evidence="1">
    <location>
        <begin position="1440"/>
        <end position="1453"/>
    </location>
</feature>
<reference evidence="2 3" key="1">
    <citation type="submission" date="2018-02" db="EMBL/GenBank/DDBJ databases">
        <title>The genomes of Aspergillus section Nigri reveals drivers in fungal speciation.</title>
        <authorList>
            <consortium name="DOE Joint Genome Institute"/>
            <person name="Vesth T.C."/>
            <person name="Nybo J."/>
            <person name="Theobald S."/>
            <person name="Brandl J."/>
            <person name="Frisvad J.C."/>
            <person name="Nielsen K.F."/>
            <person name="Lyhne E.K."/>
            <person name="Kogle M.E."/>
            <person name="Kuo A."/>
            <person name="Riley R."/>
            <person name="Clum A."/>
            <person name="Nolan M."/>
            <person name="Lipzen A."/>
            <person name="Salamov A."/>
            <person name="Henrissat B."/>
            <person name="Wiebenga A."/>
            <person name="De vries R.P."/>
            <person name="Grigoriev I.V."/>
            <person name="Mortensen U.H."/>
            <person name="Andersen M.R."/>
            <person name="Baker S.E."/>
        </authorList>
    </citation>
    <scope>NUCLEOTIDE SEQUENCE [LARGE SCALE GENOMIC DNA]</scope>
    <source>
        <strain evidence="2 3">CBS 114.80</strain>
    </source>
</reference>
<keyword evidence="3" id="KW-1185">Reference proteome</keyword>
<accession>A0A2V5HXT7</accession>
<feature type="compositionally biased region" description="Polar residues" evidence="1">
    <location>
        <begin position="605"/>
        <end position="623"/>
    </location>
</feature>
<protein>
    <recommendedName>
        <fullName evidence="4">Telomere replication protein EST3</fullName>
    </recommendedName>
</protein>
<feature type="compositionally biased region" description="Pro residues" evidence="1">
    <location>
        <begin position="458"/>
        <end position="473"/>
    </location>
</feature>
<evidence type="ECO:0000313" key="3">
    <source>
        <dbReference type="Proteomes" id="UP000248817"/>
    </source>
</evidence>
<feature type="compositionally biased region" description="Polar residues" evidence="1">
    <location>
        <begin position="485"/>
        <end position="496"/>
    </location>
</feature>
<sequence length="1997" mass="217119">MMDTPTKWIASMIEHLLSSYLNKTSVKIPFENDQSNLRFRTDAIKSVLVNSCTEDRHFNKLNVTDSDAQVEAIFSREALEDYQKRYPQHPFSKAEIRGYRVQLEDFELVLEYTTATPKVHLYVQRFKVEWGSARVKTPPKGKTLRKHPVYKLMQDASRDAKQSLQHIMAPAPRAKDSFSSQTHQSFQMPASQNGFMSQVYPAPQAQATQRPPRPGTSDRVSTLLAMLDQRVGINSPSDQLSRIPPLPPIPNHQLGTAVPTAMANIPSSRYYTAEHARADIDITPLPFTVLGATAQPVPRPSSNQFLRIASQPPATDSESLPRVSRNSAPPNGRSEAELLPQPAGLSQKGAEKKTSPSLQTAQQSHRAVVNEKQPLEKPGLCLEDPWKDLPRIEERDIRIPKDQQDLLELHKRRWIPPLPGESKPQGHVPPRLLAQWNTIVTRRTRTASERSPEQATPESPPSERPSLDPPSPTPRADSDSEGEPLTSQWSESSPEQTIRRRPALPEDSSPIRGSPRRLGRNVPLADRPEVQAERMAEESIPESRQRVLSTGSEKPGGVAGRAKTGIHPARRNITVRDHSLRDDSDGDSDDSMMDTSVPCPLGVELSQSQFVSQSEREITSSGPSLPAPATQDQVQVLDTPETNLRRFRHSQPELSSKAPQVQAPSTQSPSVDKSSSQSRILNSVGSSTNKESSSQSLPHDRSQGTNAEIRVDIVGTQMNSRDLPTQDPTPCSTADVVLDSSAPRLREASVIMGVVLPSSLPLETDGQKEASSDFLAQRSSNRHSVGVVSKRPASALEDEACGPSKRPRTQPPETAHEPASSALHRQSPRNPADSWEAHQTYGKFCRNYPNYTGDFHHFSKLCFKLQAVRAKGHLQRSFLWDDFIIKHREDFPGYIQQSQVSESKSMDYEDYFASTFSRPVYKKRSLTAQGIAIAAAQYDPANEDHVPAPVPASPPRPDTSFTGSLVDRFTNLKADSFEPGSQATLSDTDMDISSVMSSPTPHRQPQSVAQAGNWNMTRHTEQKHTEEDASSDLASAERLVIPTSSASAYESALEYAPMHDGITAFEKENASESSGLESGEISEAATPTSGNQVSAFETAQHEEHIGEHYIDDRDTTPTPAEPVTVVEYEQHASQVEDSLIADRDAIPTPAVPITVVESEQHASRVEDNLMADRDDTPASAEPITVAESEQHASQVEDTLMANSGATPTLAELVPVAEPEQHASQVEGSLLTDRDDTPTPAEPITVTEFEQHASQVEDSLMADRDATPIPAEPILAVQSQHESQTKDHTVTDQTAETTVSEHVGISQVNELEDSQDVSMGELESPDGSILEDADNMAGQELESVVPEEHLEVISARNAALSSVLEAHANVPVEDAHTAVDQGAEEVDTAEHPPSLIAAKEVTLEEQNESIVEDIHDTVGQEAEDMDSAEHLPPVAAADQAGPTTVGEQDQSQAHDTPDQESHDVDMTVESQESSISNTQDSVGQGNTPLDVAEQPQAILADKAGSHEPEEHNESTGQSLHDTTDMEVEEVGSAKHLPSNAAGELNKSEAEEHHAPINQDTPAVDHRSRASEGRGEHDQSVIQDIQNSFDQENGEMDSAATSHSIVAEDRAEPAQPEVQEVPFAGGTSDVPAQETSAMNSAERDAVVAGDETVSAKQQSEPSDAETGSADEDLHSVLAVDEAASARQPLVEQSEPSDAETGSADEDLHSVLAVDEAASARQPLVEQSEPSDAETGSADEEPRYVMVAAELRPVRNGSVKSEGPFDANVESDVEQLHSVLAGDEASAPDQALPGPAEHSDTDMDSDTELLPYVLAEHAAGSAEHALVEPAEHSDIVMESEVELLLFDDTDRASSTEQAPVSPEMHSDAETAGPADPNATTASESEEDEGNDDSMSIEEHHETASIELGEEPPSPPPAPQPQAQPETTSEAESDTDDDMNENWFLSLRHLRPTGPVWSDDPNTPFKQWARADQAILSERDRRGGAYLPVDAKGVIQRPDYR</sequence>
<feature type="region of interest" description="Disordered" evidence="1">
    <location>
        <begin position="1421"/>
        <end position="1803"/>
    </location>
</feature>
<feature type="compositionally biased region" description="Polar residues" evidence="1">
    <location>
        <begin position="679"/>
        <end position="697"/>
    </location>
</feature>
<feature type="compositionally biased region" description="Basic and acidic residues" evidence="1">
    <location>
        <begin position="1544"/>
        <end position="1553"/>
    </location>
</feature>
<feature type="compositionally biased region" description="Basic and acidic residues" evidence="1">
    <location>
        <begin position="526"/>
        <end position="545"/>
    </location>
</feature>
<feature type="compositionally biased region" description="Acidic residues" evidence="1">
    <location>
        <begin position="1880"/>
        <end position="1892"/>
    </location>
</feature>
<feature type="region of interest" description="Disordered" evidence="1">
    <location>
        <begin position="311"/>
        <end position="381"/>
    </location>
</feature>
<feature type="region of interest" description="Disordered" evidence="1">
    <location>
        <begin position="417"/>
        <end position="635"/>
    </location>
</feature>
<feature type="region of interest" description="Disordered" evidence="1">
    <location>
        <begin position="1218"/>
        <end position="1241"/>
    </location>
</feature>
<evidence type="ECO:0000313" key="2">
    <source>
        <dbReference type="EMBL" id="PYI28641.1"/>
    </source>
</evidence>
<feature type="region of interest" description="Disordered" evidence="1">
    <location>
        <begin position="761"/>
        <end position="835"/>
    </location>
</feature>
<feature type="compositionally biased region" description="Polar residues" evidence="1">
    <location>
        <begin position="1467"/>
        <end position="1486"/>
    </location>
</feature>
<feature type="region of interest" description="Disordered" evidence="1">
    <location>
        <begin position="1068"/>
        <end position="1088"/>
    </location>
</feature>
<feature type="compositionally biased region" description="Low complexity" evidence="1">
    <location>
        <begin position="1071"/>
        <end position="1085"/>
    </location>
</feature>
<feature type="compositionally biased region" description="Acidic residues" evidence="1">
    <location>
        <begin position="1925"/>
        <end position="1936"/>
    </location>
</feature>
<feature type="region of interest" description="Disordered" evidence="1">
    <location>
        <begin position="972"/>
        <end position="1011"/>
    </location>
</feature>
<feature type="compositionally biased region" description="Basic and acidic residues" evidence="1">
    <location>
        <begin position="1502"/>
        <end position="1512"/>
    </location>
</feature>
<feature type="compositionally biased region" description="Polar residues" evidence="1">
    <location>
        <begin position="355"/>
        <end position="365"/>
    </location>
</feature>
<feature type="compositionally biased region" description="Polar residues" evidence="1">
    <location>
        <begin position="1578"/>
        <end position="1589"/>
    </location>
</feature>
<feature type="compositionally biased region" description="Polar residues" evidence="1">
    <location>
        <begin position="994"/>
        <end position="1011"/>
    </location>
</feature>
<organism evidence="2 3">
    <name type="scientific">Aspergillus indologenus CBS 114.80</name>
    <dbReference type="NCBI Taxonomy" id="1450541"/>
    <lineage>
        <taxon>Eukaryota</taxon>
        <taxon>Fungi</taxon>
        <taxon>Dikarya</taxon>
        <taxon>Ascomycota</taxon>
        <taxon>Pezizomycotina</taxon>
        <taxon>Eurotiomycetes</taxon>
        <taxon>Eurotiomycetidae</taxon>
        <taxon>Eurotiales</taxon>
        <taxon>Aspergillaceae</taxon>
        <taxon>Aspergillus</taxon>
        <taxon>Aspergillus subgen. Circumdati</taxon>
    </lineage>
</organism>
<feature type="compositionally biased region" description="Basic and acidic residues" evidence="1">
    <location>
        <begin position="1561"/>
        <end position="1577"/>
    </location>
</feature>
<feature type="compositionally biased region" description="Basic and acidic residues" evidence="1">
    <location>
        <begin position="1454"/>
        <end position="1464"/>
    </location>
</feature>
<feature type="compositionally biased region" description="Pro residues" evidence="1">
    <location>
        <begin position="1908"/>
        <end position="1918"/>
    </location>
</feature>
<proteinExistence type="predicted"/>
<dbReference type="EMBL" id="KZ825544">
    <property type="protein sequence ID" value="PYI28641.1"/>
    <property type="molecule type" value="Genomic_DNA"/>
</dbReference>
<feature type="region of interest" description="Disordered" evidence="1">
    <location>
        <begin position="1843"/>
        <end position="1940"/>
    </location>
</feature>
<feature type="compositionally biased region" description="Low complexity" evidence="1">
    <location>
        <begin position="664"/>
        <end position="678"/>
    </location>
</feature>
<name>A0A2V5HXT7_9EURO</name>
<gene>
    <name evidence="2" type="ORF">BP00DRAFT_256373</name>
</gene>
<feature type="compositionally biased region" description="Polar residues" evidence="1">
    <location>
        <begin position="652"/>
        <end position="663"/>
    </location>
</feature>
<feature type="compositionally biased region" description="Polar residues" evidence="1">
    <location>
        <begin position="312"/>
        <end position="329"/>
    </location>
</feature>
<evidence type="ECO:0000256" key="1">
    <source>
        <dbReference type="SAM" id="MobiDB-lite"/>
    </source>
</evidence>
<feature type="region of interest" description="Disordered" evidence="1">
    <location>
        <begin position="650"/>
        <end position="706"/>
    </location>
</feature>
<evidence type="ECO:0008006" key="4">
    <source>
        <dbReference type="Google" id="ProtNLM"/>
    </source>
</evidence>
<feature type="compositionally biased region" description="Basic and acidic residues" evidence="1">
    <location>
        <begin position="574"/>
        <end position="583"/>
    </location>
</feature>
<dbReference type="Proteomes" id="UP000248817">
    <property type="component" value="Unassembled WGS sequence"/>
</dbReference>